<protein>
    <submittedName>
        <fullName evidence="1">Uncharacterized protein</fullName>
    </submittedName>
</protein>
<reference evidence="1 2" key="1">
    <citation type="journal article" date="2020" name="ISME J.">
        <title>Uncovering the hidden diversity of litter-decomposition mechanisms in mushroom-forming fungi.</title>
        <authorList>
            <person name="Floudas D."/>
            <person name="Bentzer J."/>
            <person name="Ahren D."/>
            <person name="Johansson T."/>
            <person name="Persson P."/>
            <person name="Tunlid A."/>
        </authorList>
    </citation>
    <scope>NUCLEOTIDE SEQUENCE [LARGE SCALE GENOMIC DNA]</scope>
    <source>
        <strain evidence="1 2">CBS 406.79</strain>
    </source>
</reference>
<dbReference type="EMBL" id="JAACJN010000016">
    <property type="protein sequence ID" value="KAF5390316.1"/>
    <property type="molecule type" value="Genomic_DNA"/>
</dbReference>
<keyword evidence="2" id="KW-1185">Reference proteome</keyword>
<evidence type="ECO:0000313" key="2">
    <source>
        <dbReference type="Proteomes" id="UP000518752"/>
    </source>
</evidence>
<accession>A0A8H5HVG1</accession>
<sequence length="109" mass="12999">MTLVLSESFKSHPDLLHLLRGKLEEFGATITYEPSLIPKYDTVRWQRRVHREYDVRNREWLPVDTPYLRFEKFLLFRIAVEKLKALLDGDGLYRLVQRTRTIPGVELPM</sequence>
<evidence type="ECO:0000313" key="1">
    <source>
        <dbReference type="EMBL" id="KAF5390316.1"/>
    </source>
</evidence>
<gene>
    <name evidence="1" type="ORF">D9757_002784</name>
</gene>
<comment type="caution">
    <text evidence="1">The sequence shown here is derived from an EMBL/GenBank/DDBJ whole genome shotgun (WGS) entry which is preliminary data.</text>
</comment>
<name>A0A8H5HVG1_9AGAR</name>
<dbReference type="Proteomes" id="UP000518752">
    <property type="component" value="Unassembled WGS sequence"/>
</dbReference>
<proteinExistence type="predicted"/>
<organism evidence="1 2">
    <name type="scientific">Collybiopsis confluens</name>
    <dbReference type="NCBI Taxonomy" id="2823264"/>
    <lineage>
        <taxon>Eukaryota</taxon>
        <taxon>Fungi</taxon>
        <taxon>Dikarya</taxon>
        <taxon>Basidiomycota</taxon>
        <taxon>Agaricomycotina</taxon>
        <taxon>Agaricomycetes</taxon>
        <taxon>Agaricomycetidae</taxon>
        <taxon>Agaricales</taxon>
        <taxon>Marasmiineae</taxon>
        <taxon>Omphalotaceae</taxon>
        <taxon>Collybiopsis</taxon>
    </lineage>
</organism>
<dbReference type="AlphaFoldDB" id="A0A8H5HVG1"/>
<dbReference type="OrthoDB" id="343092at2759"/>